<proteinExistence type="predicted"/>
<evidence type="ECO:0000313" key="4">
    <source>
        <dbReference type="Proteomes" id="UP001230978"/>
    </source>
</evidence>
<keyword evidence="1" id="KW-0472">Membrane</keyword>
<reference evidence="3 4" key="1">
    <citation type="submission" date="2023-04" db="EMBL/GenBank/DDBJ databases">
        <title>YMD61, complete Genome.</title>
        <authorList>
            <person name="Zhang J."/>
        </authorList>
    </citation>
    <scope>NUCLEOTIDE SEQUENCE [LARGE SCALE GENOMIC DNA]</scope>
    <source>
        <strain evidence="3 4">YMD61</strain>
    </source>
</reference>
<feature type="transmembrane region" description="Helical" evidence="1">
    <location>
        <begin position="45"/>
        <end position="63"/>
    </location>
</feature>
<organism evidence="3 4">
    <name type="scientific">Fuscovulum ytuae</name>
    <dbReference type="NCBI Taxonomy" id="3042299"/>
    <lineage>
        <taxon>Bacteria</taxon>
        <taxon>Pseudomonadati</taxon>
        <taxon>Pseudomonadota</taxon>
        <taxon>Alphaproteobacteria</taxon>
        <taxon>Rhodobacterales</taxon>
        <taxon>Paracoccaceae</taxon>
        <taxon>Fuscovulum</taxon>
    </lineage>
</organism>
<protein>
    <submittedName>
        <fullName evidence="3">Uncharacterized protein</fullName>
    </submittedName>
</protein>
<keyword evidence="1" id="KW-1133">Transmembrane helix</keyword>
<evidence type="ECO:0000313" key="3">
    <source>
        <dbReference type="EMBL" id="WGV15516.1"/>
    </source>
</evidence>
<dbReference type="RefSeq" id="WP_281464963.1">
    <property type="nucleotide sequence ID" value="NZ_CP124535.1"/>
</dbReference>
<feature type="transmembrane region" description="Helical" evidence="1">
    <location>
        <begin position="70"/>
        <end position="89"/>
    </location>
</feature>
<accession>A0ABY8Q611</accession>
<feature type="signal peptide" evidence="2">
    <location>
        <begin position="1"/>
        <end position="21"/>
    </location>
</feature>
<dbReference type="Proteomes" id="UP001230978">
    <property type="component" value="Chromosome"/>
</dbReference>
<keyword evidence="4" id="KW-1185">Reference proteome</keyword>
<evidence type="ECO:0000256" key="1">
    <source>
        <dbReference type="SAM" id="Phobius"/>
    </source>
</evidence>
<dbReference type="EMBL" id="CP124535">
    <property type="protein sequence ID" value="WGV15516.1"/>
    <property type="molecule type" value="Genomic_DNA"/>
</dbReference>
<keyword evidence="1" id="KW-0812">Transmembrane</keyword>
<sequence>MGPVRGWLIALAALAPLPATAEVCGEVRPGWTPSDGPVGALAEAGYVLGSPLGVILLAFVLLAMIWPRRWLAVVVALPVLAFAALFFLARRAELAVLAMGEGCIGGIGPTVAILILIAAAVLVRGFTARRRQP</sequence>
<feature type="transmembrane region" description="Helical" evidence="1">
    <location>
        <begin position="95"/>
        <end position="123"/>
    </location>
</feature>
<keyword evidence="2" id="KW-0732">Signal</keyword>
<gene>
    <name evidence="3" type="ORF">QF092_14790</name>
</gene>
<name>A0ABY8Q611_9RHOB</name>
<evidence type="ECO:0000256" key="2">
    <source>
        <dbReference type="SAM" id="SignalP"/>
    </source>
</evidence>
<feature type="chain" id="PRO_5045229863" evidence="2">
    <location>
        <begin position="22"/>
        <end position="133"/>
    </location>
</feature>